<dbReference type="AlphaFoldDB" id="A0A2I0KX93"/>
<feature type="region of interest" description="Disordered" evidence="1">
    <location>
        <begin position="1"/>
        <end position="23"/>
    </location>
</feature>
<evidence type="ECO:0000313" key="3">
    <source>
        <dbReference type="Proteomes" id="UP000233551"/>
    </source>
</evidence>
<evidence type="ECO:0000256" key="1">
    <source>
        <dbReference type="SAM" id="MobiDB-lite"/>
    </source>
</evidence>
<reference evidence="2 3" key="1">
    <citation type="submission" date="2017-11" db="EMBL/GenBank/DDBJ databases">
        <title>De-novo sequencing of pomegranate (Punica granatum L.) genome.</title>
        <authorList>
            <person name="Akparov Z."/>
            <person name="Amiraslanov A."/>
            <person name="Hajiyeva S."/>
            <person name="Abbasov M."/>
            <person name="Kaur K."/>
            <person name="Hamwieh A."/>
            <person name="Solovyev V."/>
            <person name="Salamov A."/>
            <person name="Braich B."/>
            <person name="Kosarev P."/>
            <person name="Mahmoud A."/>
            <person name="Hajiyev E."/>
            <person name="Babayeva S."/>
            <person name="Izzatullayeva V."/>
            <person name="Mammadov A."/>
            <person name="Mammadov A."/>
            <person name="Sharifova S."/>
            <person name="Ojaghi J."/>
            <person name="Eynullazada K."/>
            <person name="Bayramov B."/>
            <person name="Abdulazimova A."/>
            <person name="Shahmuradov I."/>
        </authorList>
    </citation>
    <scope>NUCLEOTIDE SEQUENCE [LARGE SCALE GENOMIC DNA]</scope>
    <source>
        <strain evidence="3">cv. AG2017</strain>
        <tissue evidence="2">Leaf</tissue>
    </source>
</reference>
<comment type="caution">
    <text evidence="2">The sequence shown here is derived from an EMBL/GenBank/DDBJ whole genome shotgun (WGS) entry which is preliminary data.</text>
</comment>
<name>A0A2I0KX93_PUNGR</name>
<dbReference type="STRING" id="22663.A0A2I0KX93"/>
<dbReference type="Proteomes" id="UP000233551">
    <property type="component" value="Unassembled WGS sequence"/>
</dbReference>
<proteinExistence type="predicted"/>
<gene>
    <name evidence="2" type="ORF">CRG98_006530</name>
</gene>
<sequence length="101" mass="11161">MEGKRQNQSVGEDSLSPPKFQNYPITEAARNQYGASNFCSAVYCCPAHGGLDPIMDAQRWRNPKCNGRLPPGSTGLPFIGETLQFLNPSKSIDIPPYRTMK</sequence>
<accession>A0A2I0KX93</accession>
<feature type="compositionally biased region" description="Polar residues" evidence="1">
    <location>
        <begin position="1"/>
        <end position="11"/>
    </location>
</feature>
<dbReference type="EMBL" id="PGOL01000293">
    <property type="protein sequence ID" value="PKI73078.1"/>
    <property type="molecule type" value="Genomic_DNA"/>
</dbReference>
<protein>
    <submittedName>
        <fullName evidence="2">Uncharacterized protein</fullName>
    </submittedName>
</protein>
<organism evidence="2 3">
    <name type="scientific">Punica granatum</name>
    <name type="common">Pomegranate</name>
    <dbReference type="NCBI Taxonomy" id="22663"/>
    <lineage>
        <taxon>Eukaryota</taxon>
        <taxon>Viridiplantae</taxon>
        <taxon>Streptophyta</taxon>
        <taxon>Embryophyta</taxon>
        <taxon>Tracheophyta</taxon>
        <taxon>Spermatophyta</taxon>
        <taxon>Magnoliopsida</taxon>
        <taxon>eudicotyledons</taxon>
        <taxon>Gunneridae</taxon>
        <taxon>Pentapetalae</taxon>
        <taxon>rosids</taxon>
        <taxon>malvids</taxon>
        <taxon>Myrtales</taxon>
        <taxon>Lythraceae</taxon>
        <taxon>Punica</taxon>
    </lineage>
</organism>
<evidence type="ECO:0000313" key="2">
    <source>
        <dbReference type="EMBL" id="PKI73078.1"/>
    </source>
</evidence>
<keyword evidence="3" id="KW-1185">Reference proteome</keyword>